<sequence>MNRLRPRDRVGRDDGFTLIELVVAMMIITMVLVSLMMVQVSALVTTAQTRQRSLGTAVANQVMEELRALPHLVLSRGLHTSFQSAGPDANVSAGRLRPPSSPAINEALVLTSSQVTDAPPLSGPGGSNVTRQTDPSIPGVEFVSRAYVSDNPATADGVLTLTVVTSWTANRTGTPRSVLLRSEAYAPQGGCGDNANMPFLGACQALFSASGGSVGPVTSLTPAAFDPVGGGVAPGELLPGAVHSSGTVTAAGTGVGVTSQQTTSTESSVAMPTSSFAPPDAAVPQVTSGGAKLHNGASDDVGASGAAPSNPPAQSAVGTASPITISGGGVTLRLTAGSGVSGAARSSMVASCASGIPAGQGCSGATVTGGTATSAGMEVAGQAFTLADVGAGASSSFGARLTTAAGATGIGCTVLDGAGCVAAGSSRSIPTAVFGAAPWAGGAAPTGLVRLTSAYTDSVLVQRGKLQPVTTATRARSAVLAYWNGTGYSSVNVNATTSATYVGGTTTWTGGGWTVTATPTVTITPAMSMTDNLDPVACTGEGCSISADAGSVNVAVRWTATDGAAQVAFVATTSLGTSQADAAYRAAPDA</sequence>
<evidence type="ECO:0000313" key="3">
    <source>
        <dbReference type="EMBL" id="UUI73587.1"/>
    </source>
</evidence>
<protein>
    <submittedName>
        <fullName evidence="3">Type II secretion system GspH family protein</fullName>
    </submittedName>
</protein>
<name>A0ABY5KT02_9CELL</name>
<dbReference type="Proteomes" id="UP001316384">
    <property type="component" value="Chromosome"/>
</dbReference>
<evidence type="ECO:0000256" key="2">
    <source>
        <dbReference type="SAM" id="Phobius"/>
    </source>
</evidence>
<feature type="region of interest" description="Disordered" evidence="1">
    <location>
        <begin position="253"/>
        <end position="320"/>
    </location>
</feature>
<evidence type="ECO:0000313" key="4">
    <source>
        <dbReference type="Proteomes" id="UP001316384"/>
    </source>
</evidence>
<accession>A0ABY5KT02</accession>
<gene>
    <name evidence="3" type="ORF">NP048_09250</name>
</gene>
<proteinExistence type="predicted"/>
<evidence type="ECO:0000256" key="1">
    <source>
        <dbReference type="SAM" id="MobiDB-lite"/>
    </source>
</evidence>
<feature type="compositionally biased region" description="Low complexity" evidence="1">
    <location>
        <begin position="296"/>
        <end position="316"/>
    </location>
</feature>
<organism evidence="3 4">
    <name type="scientific">Cellulomonas xiejunii</name>
    <dbReference type="NCBI Taxonomy" id="2968083"/>
    <lineage>
        <taxon>Bacteria</taxon>
        <taxon>Bacillati</taxon>
        <taxon>Actinomycetota</taxon>
        <taxon>Actinomycetes</taxon>
        <taxon>Micrococcales</taxon>
        <taxon>Cellulomonadaceae</taxon>
        <taxon>Cellulomonas</taxon>
    </lineage>
</organism>
<keyword evidence="2" id="KW-0812">Transmembrane</keyword>
<dbReference type="NCBIfam" id="TIGR02532">
    <property type="entry name" value="IV_pilin_GFxxxE"/>
    <property type="match status" value="1"/>
</dbReference>
<feature type="transmembrane region" description="Helical" evidence="2">
    <location>
        <begin position="21"/>
        <end position="44"/>
    </location>
</feature>
<feature type="compositionally biased region" description="Low complexity" evidence="1">
    <location>
        <begin position="253"/>
        <end position="269"/>
    </location>
</feature>
<keyword evidence="2" id="KW-0472">Membrane</keyword>
<dbReference type="InterPro" id="IPR012902">
    <property type="entry name" value="N_methyl_site"/>
</dbReference>
<keyword evidence="2" id="KW-1133">Transmembrane helix</keyword>
<keyword evidence="4" id="KW-1185">Reference proteome</keyword>
<dbReference type="Pfam" id="PF07963">
    <property type="entry name" value="N_methyl"/>
    <property type="match status" value="1"/>
</dbReference>
<reference evidence="3 4" key="1">
    <citation type="submission" date="2022-07" db="EMBL/GenBank/DDBJ databases">
        <title>Novel species in genus cellulomonas.</title>
        <authorList>
            <person name="Ye L."/>
        </authorList>
    </citation>
    <scope>NUCLEOTIDE SEQUENCE [LARGE SCALE GENOMIC DNA]</scope>
    <source>
        <strain evidence="4">zg-B89</strain>
    </source>
</reference>
<dbReference type="RefSeq" id="WP_227578697.1">
    <property type="nucleotide sequence ID" value="NZ_CP101987.1"/>
</dbReference>
<dbReference type="EMBL" id="CP101987">
    <property type="protein sequence ID" value="UUI73587.1"/>
    <property type="molecule type" value="Genomic_DNA"/>
</dbReference>